<keyword evidence="3" id="KW-0676">Redox-active center</keyword>
<evidence type="ECO:0000313" key="6">
    <source>
        <dbReference type="Proteomes" id="UP000001929"/>
    </source>
</evidence>
<organism evidence="5 6">
    <name type="scientific">Rhodospirillum rubrum (strain ATCC 11170 / ATH 1.1.1 / DSM 467 / LMG 4362 / NCIMB 8255 / S1)</name>
    <dbReference type="NCBI Taxonomy" id="269796"/>
    <lineage>
        <taxon>Bacteria</taxon>
        <taxon>Pseudomonadati</taxon>
        <taxon>Pseudomonadota</taxon>
        <taxon>Alphaproteobacteria</taxon>
        <taxon>Rhodospirillales</taxon>
        <taxon>Rhodospirillaceae</taxon>
        <taxon>Rhodospirillum</taxon>
    </lineage>
</organism>
<protein>
    <submittedName>
        <fullName evidence="5">Thiol-disulfide isomerase and thioredoxins-like</fullName>
    </submittedName>
</protein>
<dbReference type="PANTHER" id="PTHR42852:SF18">
    <property type="entry name" value="CHROMOSOME UNDETERMINED SCAFFOLD_47, WHOLE GENOME SHOTGUN SEQUENCE"/>
    <property type="match status" value="1"/>
</dbReference>
<keyword evidence="5" id="KW-0413">Isomerase</keyword>
<dbReference type="eggNOG" id="COG0526">
    <property type="taxonomic scope" value="Bacteria"/>
</dbReference>
<dbReference type="EnsemblBacteria" id="ABC21203">
    <property type="protein sequence ID" value="ABC21203"/>
    <property type="gene ID" value="Rru_A0398"/>
</dbReference>
<sequence>MMLKPFFRKIARGPGLGIGHAAAAAIAVILTISAGDARAQTVPPSLAPSPSPVATPAFAAPVAADRGLDIHPAAARASLPDLAFSDGAGRPLHLSDYRGKVVVLNLWATWCGPCVKEMPALESLAAQTAGGAIAVLTLSQDRGGEAPVRAFYERAGLTHLPILLDPQMKTGRALGLRGLPTTLVIDALGREAARHEGMLDWDSPAVLALLTALADEAGDSLPL</sequence>
<accession>Q2RXE2</accession>
<dbReference type="GO" id="GO:0016853">
    <property type="term" value="F:isomerase activity"/>
    <property type="evidence" value="ECO:0007669"/>
    <property type="project" value="UniProtKB-KW"/>
</dbReference>
<evidence type="ECO:0000256" key="3">
    <source>
        <dbReference type="ARBA" id="ARBA00023284"/>
    </source>
</evidence>
<dbReference type="PROSITE" id="PS51352">
    <property type="entry name" value="THIOREDOXIN_2"/>
    <property type="match status" value="1"/>
</dbReference>
<proteinExistence type="predicted"/>
<dbReference type="STRING" id="269796.Rru_A0398"/>
<keyword evidence="6" id="KW-1185">Reference proteome</keyword>
<dbReference type="InterPro" id="IPR036249">
    <property type="entry name" value="Thioredoxin-like_sf"/>
</dbReference>
<dbReference type="InterPro" id="IPR050553">
    <property type="entry name" value="Thioredoxin_ResA/DsbE_sf"/>
</dbReference>
<dbReference type="CDD" id="cd02966">
    <property type="entry name" value="TlpA_like_family"/>
    <property type="match status" value="1"/>
</dbReference>
<dbReference type="GO" id="GO:0017004">
    <property type="term" value="P:cytochrome complex assembly"/>
    <property type="evidence" value="ECO:0007669"/>
    <property type="project" value="UniProtKB-KW"/>
</dbReference>
<comment type="subcellular location">
    <subcellularLocation>
        <location evidence="1">Cell envelope</location>
    </subcellularLocation>
</comment>
<evidence type="ECO:0000256" key="1">
    <source>
        <dbReference type="ARBA" id="ARBA00004196"/>
    </source>
</evidence>
<reference evidence="5 6" key="1">
    <citation type="journal article" date="2011" name="Stand. Genomic Sci.">
        <title>Complete genome sequence of Rhodospirillum rubrum type strain (S1).</title>
        <authorList>
            <person name="Munk A.C."/>
            <person name="Copeland A."/>
            <person name="Lucas S."/>
            <person name="Lapidus A."/>
            <person name="Del Rio T.G."/>
            <person name="Barry K."/>
            <person name="Detter J.C."/>
            <person name="Hammon N."/>
            <person name="Israni S."/>
            <person name="Pitluck S."/>
            <person name="Brettin T."/>
            <person name="Bruce D."/>
            <person name="Han C."/>
            <person name="Tapia R."/>
            <person name="Gilna P."/>
            <person name="Schmutz J."/>
            <person name="Larimer F."/>
            <person name="Land M."/>
            <person name="Kyrpides N.C."/>
            <person name="Mavromatis K."/>
            <person name="Richardson P."/>
            <person name="Rohde M."/>
            <person name="Goker M."/>
            <person name="Klenk H.P."/>
            <person name="Zhang Y."/>
            <person name="Roberts G.P."/>
            <person name="Reslewic S."/>
            <person name="Schwartz D.C."/>
        </authorList>
    </citation>
    <scope>NUCLEOTIDE SEQUENCE [LARGE SCALE GENOMIC DNA]</scope>
    <source>
        <strain evidence="6">ATCC 11170 / ATH 1.1.1 / DSM 467 / LMG 4362 / NCIMB 8255 / S1</strain>
    </source>
</reference>
<dbReference type="KEGG" id="rru:Rru_A0398"/>
<dbReference type="InterPro" id="IPR017937">
    <property type="entry name" value="Thioredoxin_CS"/>
</dbReference>
<evidence type="ECO:0000259" key="4">
    <source>
        <dbReference type="PROSITE" id="PS51352"/>
    </source>
</evidence>
<dbReference type="PANTHER" id="PTHR42852">
    <property type="entry name" value="THIOL:DISULFIDE INTERCHANGE PROTEIN DSBE"/>
    <property type="match status" value="1"/>
</dbReference>
<dbReference type="GO" id="GO:0015036">
    <property type="term" value="F:disulfide oxidoreductase activity"/>
    <property type="evidence" value="ECO:0007669"/>
    <property type="project" value="UniProtKB-ARBA"/>
</dbReference>
<dbReference type="SUPFAM" id="SSF52833">
    <property type="entry name" value="Thioredoxin-like"/>
    <property type="match status" value="1"/>
</dbReference>
<feature type="domain" description="Thioredoxin" evidence="4">
    <location>
        <begin position="73"/>
        <end position="215"/>
    </location>
</feature>
<dbReference type="Gene3D" id="3.40.30.10">
    <property type="entry name" value="Glutaredoxin"/>
    <property type="match status" value="1"/>
</dbReference>
<name>Q2RXE2_RHORT</name>
<dbReference type="Pfam" id="PF08534">
    <property type="entry name" value="Redoxin"/>
    <property type="match status" value="1"/>
</dbReference>
<dbReference type="EMBL" id="CP000230">
    <property type="protein sequence ID" value="ABC21203.1"/>
    <property type="molecule type" value="Genomic_DNA"/>
</dbReference>
<evidence type="ECO:0000313" key="5">
    <source>
        <dbReference type="EMBL" id="ABC21203.1"/>
    </source>
</evidence>
<dbReference type="PROSITE" id="PS00194">
    <property type="entry name" value="THIOREDOXIN_1"/>
    <property type="match status" value="1"/>
</dbReference>
<gene>
    <name evidence="5" type="ordered locus">Rru_A0398</name>
</gene>
<evidence type="ECO:0000256" key="2">
    <source>
        <dbReference type="ARBA" id="ARBA00022748"/>
    </source>
</evidence>
<dbReference type="InterPro" id="IPR013740">
    <property type="entry name" value="Redoxin"/>
</dbReference>
<dbReference type="PhylomeDB" id="Q2RXE2"/>
<dbReference type="InterPro" id="IPR013766">
    <property type="entry name" value="Thioredoxin_domain"/>
</dbReference>
<keyword evidence="2" id="KW-0201">Cytochrome c-type biogenesis</keyword>
<dbReference type="AlphaFoldDB" id="Q2RXE2"/>
<dbReference type="GO" id="GO:0030313">
    <property type="term" value="C:cell envelope"/>
    <property type="evidence" value="ECO:0007669"/>
    <property type="project" value="UniProtKB-SubCell"/>
</dbReference>
<dbReference type="HOGENOM" id="CLU_042529_11_0_5"/>
<dbReference type="Proteomes" id="UP000001929">
    <property type="component" value="Chromosome"/>
</dbReference>
<dbReference type="PATRIC" id="fig|269796.9.peg.455"/>